<reference evidence="1" key="2">
    <citation type="submission" date="2021-09" db="EMBL/GenBank/DDBJ databases">
        <authorList>
            <person name="Jia N."/>
            <person name="Wang J."/>
            <person name="Shi W."/>
            <person name="Du L."/>
            <person name="Sun Y."/>
            <person name="Zhan W."/>
            <person name="Jiang J."/>
            <person name="Wang Q."/>
            <person name="Zhang B."/>
            <person name="Ji P."/>
            <person name="Sakyi L.B."/>
            <person name="Cui X."/>
            <person name="Yuan T."/>
            <person name="Jiang B."/>
            <person name="Yang W."/>
            <person name="Lam T.T.-Y."/>
            <person name="Chang Q."/>
            <person name="Ding S."/>
            <person name="Wang X."/>
            <person name="Zhu J."/>
            <person name="Ruan X."/>
            <person name="Zhao L."/>
            <person name="Wei J."/>
            <person name="Que T."/>
            <person name="Du C."/>
            <person name="Cheng J."/>
            <person name="Dai P."/>
            <person name="Han X."/>
            <person name="Huang E."/>
            <person name="Gao Y."/>
            <person name="Liu J."/>
            <person name="Shao H."/>
            <person name="Ye R."/>
            <person name="Li L."/>
            <person name="Wei W."/>
            <person name="Wang X."/>
            <person name="Wang C."/>
            <person name="Huo Q."/>
            <person name="Li W."/>
            <person name="Guo W."/>
            <person name="Chen H."/>
            <person name="Chen S."/>
            <person name="Zhou L."/>
            <person name="Zhou L."/>
            <person name="Ni X."/>
            <person name="Tian J."/>
            <person name="Zhou Y."/>
            <person name="Sheng Y."/>
            <person name="Liu T."/>
            <person name="Pan Y."/>
            <person name="Xia L."/>
            <person name="Li J."/>
            <person name="Zhao F."/>
            <person name="Cao W."/>
        </authorList>
    </citation>
    <scope>NUCLEOTIDE SEQUENCE</scope>
    <source>
        <strain evidence="1">Rmic-2018</strain>
        <tissue evidence="1">Larvae</tissue>
    </source>
</reference>
<organism evidence="1 2">
    <name type="scientific">Rhipicephalus microplus</name>
    <name type="common">Cattle tick</name>
    <name type="synonym">Boophilus microplus</name>
    <dbReference type="NCBI Taxonomy" id="6941"/>
    <lineage>
        <taxon>Eukaryota</taxon>
        <taxon>Metazoa</taxon>
        <taxon>Ecdysozoa</taxon>
        <taxon>Arthropoda</taxon>
        <taxon>Chelicerata</taxon>
        <taxon>Arachnida</taxon>
        <taxon>Acari</taxon>
        <taxon>Parasitiformes</taxon>
        <taxon>Ixodida</taxon>
        <taxon>Ixodoidea</taxon>
        <taxon>Ixodidae</taxon>
        <taxon>Rhipicephalinae</taxon>
        <taxon>Rhipicephalus</taxon>
        <taxon>Boophilus</taxon>
    </lineage>
</organism>
<dbReference type="EMBL" id="JABSTU010000005">
    <property type="protein sequence ID" value="KAH8031567.1"/>
    <property type="molecule type" value="Genomic_DNA"/>
</dbReference>
<protein>
    <submittedName>
        <fullName evidence="1">Uncharacterized protein</fullName>
    </submittedName>
</protein>
<gene>
    <name evidence="1" type="ORF">HPB51_019188</name>
</gene>
<dbReference type="VEuPathDB" id="VectorBase:LOC119163870"/>
<proteinExistence type="predicted"/>
<comment type="caution">
    <text evidence="1">The sequence shown here is derived from an EMBL/GenBank/DDBJ whole genome shotgun (WGS) entry which is preliminary data.</text>
</comment>
<reference evidence="1" key="1">
    <citation type="journal article" date="2020" name="Cell">
        <title>Large-Scale Comparative Analyses of Tick Genomes Elucidate Their Genetic Diversity and Vector Capacities.</title>
        <authorList>
            <consortium name="Tick Genome and Microbiome Consortium (TIGMIC)"/>
            <person name="Jia N."/>
            <person name="Wang J."/>
            <person name="Shi W."/>
            <person name="Du L."/>
            <person name="Sun Y."/>
            <person name="Zhan W."/>
            <person name="Jiang J.F."/>
            <person name="Wang Q."/>
            <person name="Zhang B."/>
            <person name="Ji P."/>
            <person name="Bell-Sakyi L."/>
            <person name="Cui X.M."/>
            <person name="Yuan T.T."/>
            <person name="Jiang B.G."/>
            <person name="Yang W.F."/>
            <person name="Lam T.T."/>
            <person name="Chang Q.C."/>
            <person name="Ding S.J."/>
            <person name="Wang X.J."/>
            <person name="Zhu J.G."/>
            <person name="Ruan X.D."/>
            <person name="Zhao L."/>
            <person name="Wei J.T."/>
            <person name="Ye R.Z."/>
            <person name="Que T.C."/>
            <person name="Du C.H."/>
            <person name="Zhou Y.H."/>
            <person name="Cheng J.X."/>
            <person name="Dai P.F."/>
            <person name="Guo W.B."/>
            <person name="Han X.H."/>
            <person name="Huang E.J."/>
            <person name="Li L.F."/>
            <person name="Wei W."/>
            <person name="Gao Y.C."/>
            <person name="Liu J.Z."/>
            <person name="Shao H.Z."/>
            <person name="Wang X."/>
            <person name="Wang C.C."/>
            <person name="Yang T.C."/>
            <person name="Huo Q.B."/>
            <person name="Li W."/>
            <person name="Chen H.Y."/>
            <person name="Chen S.E."/>
            <person name="Zhou L.G."/>
            <person name="Ni X.B."/>
            <person name="Tian J.H."/>
            <person name="Sheng Y."/>
            <person name="Liu T."/>
            <person name="Pan Y.S."/>
            <person name="Xia L.Y."/>
            <person name="Li J."/>
            <person name="Zhao F."/>
            <person name="Cao W.C."/>
        </authorList>
    </citation>
    <scope>NUCLEOTIDE SEQUENCE</scope>
    <source>
        <strain evidence="1">Rmic-2018</strain>
    </source>
</reference>
<keyword evidence="2" id="KW-1185">Reference proteome</keyword>
<dbReference type="Proteomes" id="UP000821866">
    <property type="component" value="Chromosome 3"/>
</dbReference>
<name>A0A9J6EB87_RHIMP</name>
<evidence type="ECO:0000313" key="2">
    <source>
        <dbReference type="Proteomes" id="UP000821866"/>
    </source>
</evidence>
<accession>A0A9J6EB87</accession>
<dbReference type="AlphaFoldDB" id="A0A9J6EB87"/>
<sequence length="119" mass="12908">MAGSEAVIYCSSDIVKNSLKMGIEKITTKYDTVGALNKDPEESGRLTDIEVDQVCRNPGSIALTDAYNASGRSGVIFYKTCRPCRPGCSTIGTSWLRTGTRWKPTGHCSLRLRPATCSN</sequence>
<evidence type="ECO:0000313" key="1">
    <source>
        <dbReference type="EMBL" id="KAH8031567.1"/>
    </source>
</evidence>